<gene>
    <name evidence="1" type="ORF">AB835_12670</name>
</gene>
<reference evidence="1 2" key="1">
    <citation type="journal article" date="2016" name="Appl. Environ. Microbiol.">
        <title>Lack of Overt Genome Reduction in the Bryostatin-Producing Bryozoan Symbiont "Candidatus Endobugula sertula".</title>
        <authorList>
            <person name="Miller I.J."/>
            <person name="Vanee N."/>
            <person name="Fong S.S."/>
            <person name="Lim-Fong G.E."/>
            <person name="Kwan J.C."/>
        </authorList>
    </citation>
    <scope>NUCLEOTIDE SEQUENCE [LARGE SCALE GENOMIC DNA]</scope>
    <source>
        <strain evidence="1">AB1-4</strain>
    </source>
</reference>
<comment type="caution">
    <text evidence="1">The sequence shown here is derived from an EMBL/GenBank/DDBJ whole genome shotgun (WGS) entry which is preliminary data.</text>
</comment>
<evidence type="ECO:0000313" key="1">
    <source>
        <dbReference type="EMBL" id="ODS22711.1"/>
    </source>
</evidence>
<sequence length="90" mass="10169">MYIKLLLFFILMISFQVNELSNLLGILNGILYNTDKAVQNESTVSFLNNETLVQSLIHSKFDGTDTYTQVNQADWECDNNKGDAVFSADI</sequence>
<dbReference type="Proteomes" id="UP000242502">
    <property type="component" value="Unassembled WGS sequence"/>
</dbReference>
<protein>
    <submittedName>
        <fullName evidence="1">Uncharacterized protein</fullName>
    </submittedName>
</protein>
<dbReference type="AlphaFoldDB" id="A0A1D2QMA3"/>
<dbReference type="EMBL" id="MDLC01000056">
    <property type="protein sequence ID" value="ODS22711.1"/>
    <property type="molecule type" value="Genomic_DNA"/>
</dbReference>
<proteinExistence type="predicted"/>
<evidence type="ECO:0000313" key="2">
    <source>
        <dbReference type="Proteomes" id="UP000242502"/>
    </source>
</evidence>
<organism evidence="1 2">
    <name type="scientific">Candidatus Endobugula sertula</name>
    <name type="common">Bugula neritina bacterial symbiont</name>
    <dbReference type="NCBI Taxonomy" id="62101"/>
    <lineage>
        <taxon>Bacteria</taxon>
        <taxon>Pseudomonadati</taxon>
        <taxon>Pseudomonadota</taxon>
        <taxon>Gammaproteobacteria</taxon>
        <taxon>Cellvibrionales</taxon>
        <taxon>Cellvibrionaceae</taxon>
        <taxon>Candidatus Endobugula</taxon>
    </lineage>
</organism>
<accession>A0A1D2QMA3</accession>
<name>A0A1D2QMA3_9GAMM</name>